<accession>A0ABU3F3Z6</accession>
<evidence type="ECO:0000313" key="2">
    <source>
        <dbReference type="Proteomes" id="UP001252875"/>
    </source>
</evidence>
<protein>
    <recommendedName>
        <fullName evidence="3">ISLre2 family transposase</fullName>
    </recommendedName>
</protein>
<evidence type="ECO:0008006" key="3">
    <source>
        <dbReference type="Google" id="ProtNLM"/>
    </source>
</evidence>
<dbReference type="Proteomes" id="UP001252875">
    <property type="component" value="Unassembled WGS sequence"/>
</dbReference>
<evidence type="ECO:0000313" key="1">
    <source>
        <dbReference type="EMBL" id="MDT2601837.1"/>
    </source>
</evidence>
<dbReference type="RefSeq" id="WP_311823314.1">
    <property type="nucleotide sequence ID" value="NZ_JARPYF010000013.1"/>
</dbReference>
<organism evidence="1 2">
    <name type="scientific">Enterococcus hulanensis</name>
    <dbReference type="NCBI Taxonomy" id="2559929"/>
    <lineage>
        <taxon>Bacteria</taxon>
        <taxon>Bacillati</taxon>
        <taxon>Bacillota</taxon>
        <taxon>Bacilli</taxon>
        <taxon>Lactobacillales</taxon>
        <taxon>Enterococcaceae</taxon>
        <taxon>Enterococcus</taxon>
    </lineage>
</organism>
<name>A0ABU3F3Z6_9ENTE</name>
<keyword evidence="2" id="KW-1185">Reference proteome</keyword>
<sequence>MDLRDSFVSDYLSAEDIELLNDSYEEEQFLTEIGMLLILRKHQKRNKLKCEREIVTNQNGDSKLRYVIELGKGD</sequence>
<comment type="caution">
    <text evidence="1">The sequence shown here is derived from an EMBL/GenBank/DDBJ whole genome shotgun (WGS) entry which is preliminary data.</text>
</comment>
<proteinExistence type="predicted"/>
<dbReference type="EMBL" id="JARPYI010000013">
    <property type="protein sequence ID" value="MDT2601837.1"/>
    <property type="molecule type" value="Genomic_DNA"/>
</dbReference>
<gene>
    <name evidence="1" type="ORF">P7D85_18815</name>
</gene>
<reference evidence="1 2" key="1">
    <citation type="submission" date="2023-03" db="EMBL/GenBank/DDBJ databases">
        <authorList>
            <person name="Shen W."/>
            <person name="Cai J."/>
        </authorList>
    </citation>
    <scope>NUCLEOTIDE SEQUENCE [LARGE SCALE GENOMIC DNA]</scope>
    <source>
        <strain evidence="1 2">D6-4</strain>
    </source>
</reference>